<evidence type="ECO:0000313" key="1">
    <source>
        <dbReference type="EMBL" id="CAH1110480.1"/>
    </source>
</evidence>
<proteinExistence type="predicted"/>
<name>A0A9P0GI07_9CUCU</name>
<accession>A0A9P0GI07</accession>
<keyword evidence="2" id="KW-1185">Reference proteome</keyword>
<reference evidence="1" key="1">
    <citation type="submission" date="2022-01" db="EMBL/GenBank/DDBJ databases">
        <authorList>
            <person name="King R."/>
        </authorList>
    </citation>
    <scope>NUCLEOTIDE SEQUENCE</scope>
</reference>
<dbReference type="OrthoDB" id="6746758at2759"/>
<organism evidence="1 2">
    <name type="scientific">Psylliodes chrysocephalus</name>
    <dbReference type="NCBI Taxonomy" id="3402493"/>
    <lineage>
        <taxon>Eukaryota</taxon>
        <taxon>Metazoa</taxon>
        <taxon>Ecdysozoa</taxon>
        <taxon>Arthropoda</taxon>
        <taxon>Hexapoda</taxon>
        <taxon>Insecta</taxon>
        <taxon>Pterygota</taxon>
        <taxon>Neoptera</taxon>
        <taxon>Endopterygota</taxon>
        <taxon>Coleoptera</taxon>
        <taxon>Polyphaga</taxon>
        <taxon>Cucujiformia</taxon>
        <taxon>Chrysomeloidea</taxon>
        <taxon>Chrysomelidae</taxon>
        <taxon>Galerucinae</taxon>
        <taxon>Alticini</taxon>
        <taxon>Psylliodes</taxon>
    </lineage>
</organism>
<gene>
    <name evidence="1" type="ORF">PSYICH_LOCUS10812</name>
</gene>
<sequence>MKFLTKKRKIIRNRNFDDYHAIRVIDSNSDKDKGPPSFSTLIRESVKNQGEKGSRKKLTETVNQKVDNFQFAFRSTPGTDGCSQDQTLVNEPVMTLRQLNKCCKKTNDEEKRVEIDTDISVGDAGLRKSKKVETKKIGKIENTLGVKKSVQENPCKNKKCQHSCATKLSCIKETEVKRRRVIQNTVEETGPSIILLHRMIRKSKFVNNLF</sequence>
<dbReference type="Proteomes" id="UP001153636">
    <property type="component" value="Chromosome 5"/>
</dbReference>
<dbReference type="EMBL" id="OV651817">
    <property type="protein sequence ID" value="CAH1110480.1"/>
    <property type="molecule type" value="Genomic_DNA"/>
</dbReference>
<dbReference type="AlphaFoldDB" id="A0A9P0GI07"/>
<evidence type="ECO:0000313" key="2">
    <source>
        <dbReference type="Proteomes" id="UP001153636"/>
    </source>
</evidence>
<protein>
    <submittedName>
        <fullName evidence="1">Uncharacterized protein</fullName>
    </submittedName>
</protein>